<evidence type="ECO:0000313" key="1">
    <source>
        <dbReference type="EMBL" id="GBP40341.1"/>
    </source>
</evidence>
<reference evidence="1 2" key="1">
    <citation type="journal article" date="2019" name="Commun. Biol.">
        <title>The bagworm genome reveals a unique fibroin gene that provides high tensile strength.</title>
        <authorList>
            <person name="Kono N."/>
            <person name="Nakamura H."/>
            <person name="Ohtoshi R."/>
            <person name="Tomita M."/>
            <person name="Numata K."/>
            <person name="Arakawa K."/>
        </authorList>
    </citation>
    <scope>NUCLEOTIDE SEQUENCE [LARGE SCALE GENOMIC DNA]</scope>
</reference>
<organism evidence="1 2">
    <name type="scientific">Eumeta variegata</name>
    <name type="common">Bagworm moth</name>
    <name type="synonym">Eumeta japonica</name>
    <dbReference type="NCBI Taxonomy" id="151549"/>
    <lineage>
        <taxon>Eukaryota</taxon>
        <taxon>Metazoa</taxon>
        <taxon>Ecdysozoa</taxon>
        <taxon>Arthropoda</taxon>
        <taxon>Hexapoda</taxon>
        <taxon>Insecta</taxon>
        <taxon>Pterygota</taxon>
        <taxon>Neoptera</taxon>
        <taxon>Endopterygota</taxon>
        <taxon>Lepidoptera</taxon>
        <taxon>Glossata</taxon>
        <taxon>Ditrysia</taxon>
        <taxon>Tineoidea</taxon>
        <taxon>Psychidae</taxon>
        <taxon>Oiketicinae</taxon>
        <taxon>Eumeta</taxon>
    </lineage>
</organism>
<evidence type="ECO:0008006" key="3">
    <source>
        <dbReference type="Google" id="ProtNLM"/>
    </source>
</evidence>
<dbReference type="Proteomes" id="UP000299102">
    <property type="component" value="Unassembled WGS sequence"/>
</dbReference>
<proteinExistence type="predicted"/>
<comment type="caution">
    <text evidence="1">The sequence shown here is derived from an EMBL/GenBank/DDBJ whole genome shotgun (WGS) entry which is preliminary data.</text>
</comment>
<gene>
    <name evidence="1" type="ORF">EVAR_86487_1</name>
</gene>
<sequence length="108" mass="12418">MARALMLMAMLDAEENRSRCLETSRLRRQLRFEAAAFQLSEPEFQAHYRLSKELFLLLCSELKPLMERSRRHTKISVECKVLTALAFYASGSNQKARGHELSACSQPI</sequence>
<protein>
    <recommendedName>
        <fullName evidence="3">Nuclease HARBI1</fullName>
    </recommendedName>
</protein>
<evidence type="ECO:0000313" key="2">
    <source>
        <dbReference type="Proteomes" id="UP000299102"/>
    </source>
</evidence>
<accession>A0A4C1VNU7</accession>
<dbReference type="OrthoDB" id="7434799at2759"/>
<dbReference type="EMBL" id="BGZK01000380">
    <property type="protein sequence ID" value="GBP40341.1"/>
    <property type="molecule type" value="Genomic_DNA"/>
</dbReference>
<dbReference type="AlphaFoldDB" id="A0A4C1VNU7"/>
<keyword evidence="2" id="KW-1185">Reference proteome</keyword>
<name>A0A4C1VNU7_EUMVA</name>